<accession>A0A914Y176</accession>
<evidence type="ECO:0000313" key="2">
    <source>
        <dbReference type="Proteomes" id="UP000887577"/>
    </source>
</evidence>
<dbReference type="AlphaFoldDB" id="A0A914Y176"/>
<evidence type="ECO:0000313" key="3">
    <source>
        <dbReference type="WBParaSite" id="PSU_v2.g13956.t1"/>
    </source>
</evidence>
<reference evidence="3" key="1">
    <citation type="submission" date="2022-11" db="UniProtKB">
        <authorList>
            <consortium name="WormBaseParasite"/>
        </authorList>
    </citation>
    <scope>IDENTIFICATION</scope>
</reference>
<keyword evidence="2" id="KW-1185">Reference proteome</keyword>
<dbReference type="WBParaSite" id="PSU_v2.g13956.t1">
    <property type="protein sequence ID" value="PSU_v2.g13956.t1"/>
    <property type="gene ID" value="PSU_v2.g13956"/>
</dbReference>
<feature type="region of interest" description="Disordered" evidence="1">
    <location>
        <begin position="33"/>
        <end position="53"/>
    </location>
</feature>
<evidence type="ECO:0000256" key="1">
    <source>
        <dbReference type="SAM" id="MobiDB-lite"/>
    </source>
</evidence>
<sequence>MMYLFLRFKPQQPVGVTHYGNRRERHCRSGNYRVKQCSSERPQNTGGDRNTDTVVDKRTEQVLLHVVQRCAGNSERIRNAHQAMAHQGNRRGFNGNITAATHRNADIRLSQRWRVVNAVAHHCHLTSFTLQMFDRFGFTVRQHPGDHLINPCFFGDRIGGGWVIPGQHHQTISRFMQALQRRHAITTQRIAYCQQGYRFPVNRQQHRRCPLRCLSSNLRFDSFGTNLLLI</sequence>
<feature type="compositionally biased region" description="Polar residues" evidence="1">
    <location>
        <begin position="36"/>
        <end position="48"/>
    </location>
</feature>
<proteinExistence type="predicted"/>
<dbReference type="Proteomes" id="UP000887577">
    <property type="component" value="Unplaced"/>
</dbReference>
<protein>
    <submittedName>
        <fullName evidence="3">Uncharacterized protein</fullName>
    </submittedName>
</protein>
<name>A0A914Y176_9BILA</name>
<organism evidence="2 3">
    <name type="scientific">Panagrolaimus superbus</name>
    <dbReference type="NCBI Taxonomy" id="310955"/>
    <lineage>
        <taxon>Eukaryota</taxon>
        <taxon>Metazoa</taxon>
        <taxon>Ecdysozoa</taxon>
        <taxon>Nematoda</taxon>
        <taxon>Chromadorea</taxon>
        <taxon>Rhabditida</taxon>
        <taxon>Tylenchina</taxon>
        <taxon>Panagrolaimomorpha</taxon>
        <taxon>Panagrolaimoidea</taxon>
        <taxon>Panagrolaimidae</taxon>
        <taxon>Panagrolaimus</taxon>
    </lineage>
</organism>